<comment type="caution">
    <text evidence="1">The sequence shown here is derived from an EMBL/GenBank/DDBJ whole genome shotgun (WGS) entry which is preliminary data.</text>
</comment>
<proteinExistence type="predicted"/>
<dbReference type="PANTHER" id="PTHR47396">
    <property type="entry name" value="TYPE I RESTRICTION ENZYME ECOKI R PROTEIN"/>
    <property type="match status" value="1"/>
</dbReference>
<reference evidence="1 2" key="1">
    <citation type="journal article" date="2024" name="J Genomics">
        <title>Draft genome sequencing and assembly of Favolaschia claudopus CIRM-BRFM 2984 isolated from oak limbs.</title>
        <authorList>
            <person name="Navarro D."/>
            <person name="Drula E."/>
            <person name="Chaduli D."/>
            <person name="Cazenave R."/>
            <person name="Ahrendt S."/>
            <person name="Wang J."/>
            <person name="Lipzen A."/>
            <person name="Daum C."/>
            <person name="Barry K."/>
            <person name="Grigoriev I.V."/>
            <person name="Favel A."/>
            <person name="Rosso M.N."/>
            <person name="Martin F."/>
        </authorList>
    </citation>
    <scope>NUCLEOTIDE SEQUENCE [LARGE SCALE GENOMIC DNA]</scope>
    <source>
        <strain evidence="1 2">CIRM-BRFM 2984</strain>
    </source>
</reference>
<evidence type="ECO:0000313" key="2">
    <source>
        <dbReference type="Proteomes" id="UP001362999"/>
    </source>
</evidence>
<dbReference type="EMBL" id="JAWWNJ010000077">
    <property type="protein sequence ID" value="KAK7005898.1"/>
    <property type="molecule type" value="Genomic_DNA"/>
</dbReference>
<dbReference type="InterPro" id="IPR050742">
    <property type="entry name" value="Helicase_Restrict-Modif_Enz"/>
</dbReference>
<dbReference type="GO" id="GO:0061749">
    <property type="term" value="F:forked DNA-dependent helicase activity"/>
    <property type="evidence" value="ECO:0007669"/>
    <property type="project" value="TreeGrafter"/>
</dbReference>
<dbReference type="Proteomes" id="UP001362999">
    <property type="component" value="Unassembled WGS sequence"/>
</dbReference>
<name>A0AAW0ABA1_9AGAR</name>
<organism evidence="1 2">
    <name type="scientific">Favolaschia claudopus</name>
    <dbReference type="NCBI Taxonomy" id="2862362"/>
    <lineage>
        <taxon>Eukaryota</taxon>
        <taxon>Fungi</taxon>
        <taxon>Dikarya</taxon>
        <taxon>Basidiomycota</taxon>
        <taxon>Agaricomycotina</taxon>
        <taxon>Agaricomycetes</taxon>
        <taxon>Agaricomycetidae</taxon>
        <taxon>Agaricales</taxon>
        <taxon>Marasmiineae</taxon>
        <taxon>Mycenaceae</taxon>
        <taxon>Favolaschia</taxon>
    </lineage>
</organism>
<dbReference type="GO" id="GO:0016787">
    <property type="term" value="F:hydrolase activity"/>
    <property type="evidence" value="ECO:0007669"/>
    <property type="project" value="UniProtKB-KW"/>
</dbReference>
<keyword evidence="2" id="KW-1185">Reference proteome</keyword>
<protein>
    <submittedName>
        <fullName evidence="1">P-loop containing nucleoside triphosphate hydrolase protein</fullName>
    </submittedName>
</protein>
<evidence type="ECO:0000313" key="1">
    <source>
        <dbReference type="EMBL" id="KAK7005898.1"/>
    </source>
</evidence>
<dbReference type="GO" id="GO:0036121">
    <property type="term" value="F:double-stranded DNA helicase activity"/>
    <property type="evidence" value="ECO:0007669"/>
    <property type="project" value="TreeGrafter"/>
</dbReference>
<dbReference type="GO" id="GO:0070125">
    <property type="term" value="P:mitochondrial translational elongation"/>
    <property type="evidence" value="ECO:0007669"/>
    <property type="project" value="TreeGrafter"/>
</dbReference>
<dbReference type="SUPFAM" id="SSF52540">
    <property type="entry name" value="P-loop containing nucleoside triphosphate hydrolases"/>
    <property type="match status" value="1"/>
</dbReference>
<dbReference type="InterPro" id="IPR027417">
    <property type="entry name" value="P-loop_NTPase"/>
</dbReference>
<dbReference type="GO" id="GO:0005759">
    <property type="term" value="C:mitochondrial matrix"/>
    <property type="evidence" value="ECO:0007669"/>
    <property type="project" value="TreeGrafter"/>
</dbReference>
<dbReference type="AlphaFoldDB" id="A0AAW0ABA1"/>
<sequence>MLLVRRRCWLPPRARGLKTSEILRPEKPFEPWKEDAVRACLAAIRSGRTRFALQVAQDYRRVLAELMSRLFQTRQAKKILFVGLTEQDKIAGMLQKHHPTLTTAIHKKTPRKPQNADISLTTYNSITKEYRKTNKQERDKAKGIPVKAKDKVIPQYDASKVDVMILNEADQWKKISTYEVILSHIGSPERRKPPVIISFSSTNDLNALRLVDFAGDIVYQRFYLDDLQDTWECPSLFYASPAPLGLRKRPVERGASFSPGGISKIMNKTHVIKQVVQEWQNRASTRKSTLVYCHDDTHAKKLAKAFRETGIDARHLISEEITATEGELHMKYRGEIAAFRAGGFPMLLVAHDRLYDLPNTDCIVLAAPHVDRSKLALRLATGMKASPRTSKENCLVIDILDGNHILSPAYSICSLFQLEPHEVDGKPPNVLQELARKKAQLALESMPPPSEVKGPKLNPVELLTIENDEVLLRQAEQEKTDVALGALHGPPTRRRWVLCAPGMYVHDGMDRGHAILRQVNIEGEPLYEVYWTNRRLMEGAPKEGGAEDVLKLSTPEDLETTLEMLKQVLPLRAPERPKYRKFKPSDEQLDALKNMWPQNLDPINRVLFDGKPMERDAFFDWLSVGDVSDAMARLRYGEGPDITPFSYSNLTAIVGRILANKPPGEENMKKKAKQLARWELKKANSERKAEIDELLRQRRLEAQPL</sequence>
<keyword evidence="1" id="KW-0378">Hydrolase</keyword>
<dbReference type="Gene3D" id="3.40.50.300">
    <property type="entry name" value="P-loop containing nucleotide triphosphate hydrolases"/>
    <property type="match status" value="1"/>
</dbReference>
<dbReference type="GO" id="GO:0000403">
    <property type="term" value="F:Y-form DNA binding"/>
    <property type="evidence" value="ECO:0007669"/>
    <property type="project" value="TreeGrafter"/>
</dbReference>
<dbReference type="GO" id="GO:0032042">
    <property type="term" value="P:mitochondrial DNA metabolic process"/>
    <property type="evidence" value="ECO:0007669"/>
    <property type="project" value="TreeGrafter"/>
</dbReference>
<gene>
    <name evidence="1" type="ORF">R3P38DRAFT_3040257</name>
</gene>
<dbReference type="PANTHER" id="PTHR47396:SF1">
    <property type="entry name" value="ATP-DEPENDENT HELICASE IRC3-RELATED"/>
    <property type="match status" value="1"/>
</dbReference>
<accession>A0AAW0ABA1</accession>